<protein>
    <submittedName>
        <fullName evidence="1">Uncharacterized protein</fullName>
    </submittedName>
</protein>
<feature type="non-terminal residue" evidence="2">
    <location>
        <position position="1"/>
    </location>
</feature>
<organism evidence="2">
    <name type="scientific">Brassica campestris</name>
    <name type="common">Field mustard</name>
    <dbReference type="NCBI Taxonomy" id="3711"/>
    <lineage>
        <taxon>Eukaryota</taxon>
        <taxon>Viridiplantae</taxon>
        <taxon>Streptophyta</taxon>
        <taxon>Embryophyta</taxon>
        <taxon>Tracheophyta</taxon>
        <taxon>Spermatophyta</taxon>
        <taxon>Magnoliopsida</taxon>
        <taxon>eudicotyledons</taxon>
        <taxon>Gunneridae</taxon>
        <taxon>Pentapetalae</taxon>
        <taxon>rosids</taxon>
        <taxon>malvids</taxon>
        <taxon>Brassicales</taxon>
        <taxon>Brassicaceae</taxon>
        <taxon>Brassiceae</taxon>
        <taxon>Brassica</taxon>
    </lineage>
</organism>
<name>A0A3P5ZVJ4_BRACM</name>
<dbReference type="EMBL" id="LR031571">
    <property type="protein sequence ID" value="VDC76501.1"/>
    <property type="molecule type" value="Genomic_DNA"/>
</dbReference>
<gene>
    <name evidence="2" type="ORF">BRAA01T03003Z</name>
    <name evidence="1" type="ORF">BRAPAZ1V2_A01P31320.2</name>
</gene>
<feature type="non-terminal residue" evidence="2">
    <location>
        <position position="41"/>
    </location>
</feature>
<accession>A0A3P5ZVJ4</accession>
<proteinExistence type="predicted"/>
<sequence length="41" mass="5002">LKRWRIGHLKLFIRPTSEHTERNCVVYIAKRRRPLNLVDES</sequence>
<dbReference type="Proteomes" id="UP000694005">
    <property type="component" value="Chromosome A01"/>
</dbReference>
<evidence type="ECO:0000313" key="2">
    <source>
        <dbReference type="EMBL" id="VDC76501.1"/>
    </source>
</evidence>
<dbReference type="EMBL" id="LS974617">
    <property type="protein sequence ID" value="CAG7889056.1"/>
    <property type="molecule type" value="Genomic_DNA"/>
</dbReference>
<dbReference type="AlphaFoldDB" id="A0A3P5ZVJ4"/>
<evidence type="ECO:0000313" key="1">
    <source>
        <dbReference type="EMBL" id="CAG7889056.1"/>
    </source>
</evidence>
<reference evidence="2" key="1">
    <citation type="submission" date="2018-11" db="EMBL/GenBank/DDBJ databases">
        <authorList>
            <consortium name="Genoscope - CEA"/>
            <person name="William W."/>
        </authorList>
    </citation>
    <scope>NUCLEOTIDE SEQUENCE</scope>
</reference>